<dbReference type="Pfam" id="PF03401">
    <property type="entry name" value="TctC"/>
    <property type="match status" value="1"/>
</dbReference>
<gene>
    <name evidence="3" type="ORF">EV675_1048</name>
</gene>
<protein>
    <submittedName>
        <fullName evidence="3">Tripartite-type tricarboxylate transporter receptor subunit TctC</fullName>
    </submittedName>
</protein>
<proteinExistence type="inferred from homology"/>
<dbReference type="AlphaFoldDB" id="A0A4Q7NJG1"/>
<feature type="signal peptide" evidence="2">
    <location>
        <begin position="1"/>
        <end position="26"/>
    </location>
</feature>
<evidence type="ECO:0000313" key="4">
    <source>
        <dbReference type="Proteomes" id="UP000292445"/>
    </source>
</evidence>
<sequence length="328" mass="33902">MFGLMKRLLQIGGIAMVGLASPGVHAQGFPAKPLRWIVGYPAGGGSDNAVRILAARLAEKLGQPVIVENHPGAATIVAAETAAKSPPDGHTLFSVDNGTVVFNPLLYKKLPYDPSRDFAPVALYGKFPLLLVVNPQVVPADSVASLVRLAKAAGGAMGYASPGLGSPQHLAGELFKEMTGAPLLHVPYKGTAPLTQDLLGGHIGVSFIGVPSGMRQVQAGKLRALGVAEAARLPSLPEIPTLAEAGAGDIVAYAWQGVVVPAGTPAATVDKLSAALQAIVKNPDVQTRLREIGVEPLEGGKAEMAALTAGDLKRWGDVIRKRGITLEQ</sequence>
<comment type="similarity">
    <text evidence="1">Belongs to the UPF0065 (bug) family.</text>
</comment>
<dbReference type="PANTHER" id="PTHR42928:SF5">
    <property type="entry name" value="BLR1237 PROTEIN"/>
    <property type="match status" value="1"/>
</dbReference>
<dbReference type="EMBL" id="SGXC01000001">
    <property type="protein sequence ID" value="RZS85026.1"/>
    <property type="molecule type" value="Genomic_DNA"/>
</dbReference>
<accession>A0A4Q7NJG1</accession>
<evidence type="ECO:0000256" key="1">
    <source>
        <dbReference type="ARBA" id="ARBA00006987"/>
    </source>
</evidence>
<dbReference type="RefSeq" id="WP_165404446.1">
    <property type="nucleotide sequence ID" value="NZ_SGXC01000001.1"/>
</dbReference>
<dbReference type="PANTHER" id="PTHR42928">
    <property type="entry name" value="TRICARBOXYLATE-BINDING PROTEIN"/>
    <property type="match status" value="1"/>
</dbReference>
<dbReference type="InterPro" id="IPR042100">
    <property type="entry name" value="Bug_dom1"/>
</dbReference>
<dbReference type="Gene3D" id="3.40.190.10">
    <property type="entry name" value="Periplasmic binding protein-like II"/>
    <property type="match status" value="1"/>
</dbReference>
<evidence type="ECO:0000256" key="2">
    <source>
        <dbReference type="SAM" id="SignalP"/>
    </source>
</evidence>
<keyword evidence="2" id="KW-0732">Signal</keyword>
<keyword evidence="3" id="KW-0675">Receptor</keyword>
<name>A0A4Q7NJG1_9BURK</name>
<dbReference type="CDD" id="cd13578">
    <property type="entry name" value="PBP2_Bug27"/>
    <property type="match status" value="1"/>
</dbReference>
<organism evidence="3 4">
    <name type="scientific">Pigmentiphaga kullae</name>
    <dbReference type="NCBI Taxonomy" id="151784"/>
    <lineage>
        <taxon>Bacteria</taxon>
        <taxon>Pseudomonadati</taxon>
        <taxon>Pseudomonadota</taxon>
        <taxon>Betaproteobacteria</taxon>
        <taxon>Burkholderiales</taxon>
        <taxon>Alcaligenaceae</taxon>
        <taxon>Pigmentiphaga</taxon>
    </lineage>
</organism>
<dbReference type="Proteomes" id="UP000292445">
    <property type="component" value="Unassembled WGS sequence"/>
</dbReference>
<dbReference type="PIRSF" id="PIRSF017082">
    <property type="entry name" value="YflP"/>
    <property type="match status" value="1"/>
</dbReference>
<feature type="chain" id="PRO_5020906501" evidence="2">
    <location>
        <begin position="27"/>
        <end position="328"/>
    </location>
</feature>
<keyword evidence="4" id="KW-1185">Reference proteome</keyword>
<reference evidence="3 4" key="1">
    <citation type="submission" date="2019-02" db="EMBL/GenBank/DDBJ databases">
        <title>Genomic Encyclopedia of Type Strains, Phase IV (KMG-IV): sequencing the most valuable type-strain genomes for metagenomic binning, comparative biology and taxonomic classification.</title>
        <authorList>
            <person name="Goeker M."/>
        </authorList>
    </citation>
    <scope>NUCLEOTIDE SEQUENCE [LARGE SCALE GENOMIC DNA]</scope>
    <source>
        <strain evidence="3 4">K24</strain>
    </source>
</reference>
<dbReference type="InterPro" id="IPR005064">
    <property type="entry name" value="BUG"/>
</dbReference>
<evidence type="ECO:0000313" key="3">
    <source>
        <dbReference type="EMBL" id="RZS85026.1"/>
    </source>
</evidence>
<dbReference type="Gene3D" id="3.40.190.150">
    <property type="entry name" value="Bordetella uptake gene, domain 1"/>
    <property type="match status" value="1"/>
</dbReference>
<comment type="caution">
    <text evidence="3">The sequence shown here is derived from an EMBL/GenBank/DDBJ whole genome shotgun (WGS) entry which is preliminary data.</text>
</comment>
<dbReference type="SUPFAM" id="SSF53850">
    <property type="entry name" value="Periplasmic binding protein-like II"/>
    <property type="match status" value="1"/>
</dbReference>